<evidence type="ECO:0000313" key="4">
    <source>
        <dbReference type="Proteomes" id="UP000220527"/>
    </source>
</evidence>
<evidence type="ECO:0000256" key="2">
    <source>
        <dbReference type="ARBA" id="ARBA00023315"/>
    </source>
</evidence>
<dbReference type="EMBL" id="NQWI01000176">
    <property type="protein sequence ID" value="PDW00623.1"/>
    <property type="molecule type" value="Genomic_DNA"/>
</dbReference>
<name>A0A2A6REA0_9CHLR</name>
<sequence length="443" mass="47891">MIIFEDELWPHFGTIAQTRPLFALRVGALTLMERGALLAVQYGTNEPMGLARSHLMDCFGPTEGLAACLRVGAPVVLINARALDLAWLPELLKEPLNTVYLAGECLLGARITPALASAVLFYLQAQQAAAARDELLRFARFRDVGPAEPPLLLRYPWDLISQTGEQIVRDLALLEQHIPRLHAPPPQVTVRGEQIYVAPTARLDGPIVLDGRDGPIFIEAEAQIEPFSFIQGPAYIGAGSLIASARIRGETAIGPVCRIGGEVEASIVQGFSNKHHDGFLGHSWLGEWVNIGAMTTNSDLKNNYGHVRVNLEGVGQFDSGLIKLGVFLADHVKLGIGMHLNGGTMIGTGSNIFGLHSLPKNIPPFTWGGDVFREYRIENMIGVTRTVMGRRKRTLTPGYEALLRAAFELTRPAREHTVPPAVIPISPAAALALARAEAEAVGG</sequence>
<keyword evidence="2" id="KW-0012">Acyltransferase</keyword>
<keyword evidence="1" id="KW-0808">Transferase</keyword>
<evidence type="ECO:0000256" key="1">
    <source>
        <dbReference type="ARBA" id="ARBA00022679"/>
    </source>
</evidence>
<gene>
    <name evidence="3" type="ORF">CJ255_20490</name>
</gene>
<dbReference type="PANTHER" id="PTHR43584:SF9">
    <property type="entry name" value="TRANSFERASE HEXAPEPTIDE REPEAT CONTAINING PROTEIN"/>
    <property type="match status" value="1"/>
</dbReference>
<dbReference type="GO" id="GO:0016779">
    <property type="term" value="F:nucleotidyltransferase activity"/>
    <property type="evidence" value="ECO:0007669"/>
    <property type="project" value="UniProtKB-ARBA"/>
</dbReference>
<reference evidence="4" key="1">
    <citation type="submission" date="2017-08" db="EMBL/GenBank/DDBJ databases">
        <authorList>
            <person name="Grouzdev D.S."/>
            <person name="Gaisin V.A."/>
            <person name="Rysina M.S."/>
            <person name="Gorlenko V.M."/>
        </authorList>
    </citation>
    <scope>NUCLEOTIDE SEQUENCE [LARGE SCALE GENOMIC DNA]</scope>
    <source>
        <strain evidence="4">Kir15-3F</strain>
    </source>
</reference>
<organism evidence="3 4">
    <name type="scientific">Candidatus Viridilinea mediisalina</name>
    <dbReference type="NCBI Taxonomy" id="2024553"/>
    <lineage>
        <taxon>Bacteria</taxon>
        <taxon>Bacillati</taxon>
        <taxon>Chloroflexota</taxon>
        <taxon>Chloroflexia</taxon>
        <taxon>Chloroflexales</taxon>
        <taxon>Chloroflexineae</taxon>
        <taxon>Oscillochloridaceae</taxon>
        <taxon>Candidatus Viridilinea</taxon>
    </lineage>
</organism>
<dbReference type="Proteomes" id="UP000220527">
    <property type="component" value="Unassembled WGS sequence"/>
</dbReference>
<proteinExistence type="predicted"/>
<dbReference type="CDD" id="cd05635">
    <property type="entry name" value="LbH_unknown"/>
    <property type="match status" value="1"/>
</dbReference>
<evidence type="ECO:0000313" key="3">
    <source>
        <dbReference type="EMBL" id="PDW00623.1"/>
    </source>
</evidence>
<comment type="caution">
    <text evidence="3">The sequence shown here is derived from an EMBL/GenBank/DDBJ whole genome shotgun (WGS) entry which is preliminary data.</text>
</comment>
<protein>
    <recommendedName>
        <fullName evidence="5">Glucose-1-phosphate thymidylyltransferase</fullName>
    </recommendedName>
</protein>
<dbReference type="SUPFAM" id="SSF51161">
    <property type="entry name" value="Trimeric LpxA-like enzymes"/>
    <property type="match status" value="1"/>
</dbReference>
<dbReference type="Pfam" id="PF13562">
    <property type="entry name" value="NTP_transf_4"/>
    <property type="match status" value="1"/>
</dbReference>
<dbReference type="AlphaFoldDB" id="A0A2A6REA0"/>
<dbReference type="Gene3D" id="2.160.10.10">
    <property type="entry name" value="Hexapeptide repeat proteins"/>
    <property type="match status" value="1"/>
</dbReference>
<dbReference type="OrthoDB" id="9784832at2"/>
<dbReference type="InterPro" id="IPR023917">
    <property type="entry name" value="Bifunctiontional_GlmU_bac-type"/>
</dbReference>
<dbReference type="InterPro" id="IPR011004">
    <property type="entry name" value="Trimer_LpxA-like_sf"/>
</dbReference>
<dbReference type="PANTHER" id="PTHR43584">
    <property type="entry name" value="NUCLEOTIDYL TRANSFERASE"/>
    <property type="match status" value="1"/>
</dbReference>
<dbReference type="RefSeq" id="WP_097645939.1">
    <property type="nucleotide sequence ID" value="NZ_NQWI01000176.1"/>
</dbReference>
<accession>A0A2A6REA0</accession>
<dbReference type="GO" id="GO:0016746">
    <property type="term" value="F:acyltransferase activity"/>
    <property type="evidence" value="ECO:0007669"/>
    <property type="project" value="UniProtKB-KW"/>
</dbReference>
<keyword evidence="4" id="KW-1185">Reference proteome</keyword>
<dbReference type="InterPro" id="IPR050065">
    <property type="entry name" value="GlmU-like"/>
</dbReference>
<dbReference type="NCBIfam" id="TIGR03991">
    <property type="entry name" value="alt_bact_glmU"/>
    <property type="match status" value="1"/>
</dbReference>
<evidence type="ECO:0008006" key="5">
    <source>
        <dbReference type="Google" id="ProtNLM"/>
    </source>
</evidence>